<organism evidence="3 4">
    <name type="scientific">Lolium multiflorum</name>
    <name type="common">Italian ryegrass</name>
    <name type="synonym">Lolium perenne subsp. multiflorum</name>
    <dbReference type="NCBI Taxonomy" id="4521"/>
    <lineage>
        <taxon>Eukaryota</taxon>
        <taxon>Viridiplantae</taxon>
        <taxon>Streptophyta</taxon>
        <taxon>Embryophyta</taxon>
        <taxon>Tracheophyta</taxon>
        <taxon>Spermatophyta</taxon>
        <taxon>Magnoliopsida</taxon>
        <taxon>Liliopsida</taxon>
        <taxon>Poales</taxon>
        <taxon>Poaceae</taxon>
        <taxon>BOP clade</taxon>
        <taxon>Pooideae</taxon>
        <taxon>Poodae</taxon>
        <taxon>Poeae</taxon>
        <taxon>Poeae Chloroplast Group 2 (Poeae type)</taxon>
        <taxon>Loliodinae</taxon>
        <taxon>Loliinae</taxon>
        <taxon>Lolium</taxon>
    </lineage>
</organism>
<dbReference type="Proteomes" id="UP001231189">
    <property type="component" value="Unassembled WGS sequence"/>
</dbReference>
<evidence type="ECO:0000256" key="1">
    <source>
        <dbReference type="SAM" id="MobiDB-lite"/>
    </source>
</evidence>
<gene>
    <name evidence="3" type="ORF">QYE76_071799</name>
</gene>
<dbReference type="Pfam" id="PF00646">
    <property type="entry name" value="F-box"/>
    <property type="match status" value="1"/>
</dbReference>
<feature type="region of interest" description="Disordered" evidence="1">
    <location>
        <begin position="1"/>
        <end position="24"/>
    </location>
</feature>
<reference evidence="3" key="1">
    <citation type="submission" date="2023-07" db="EMBL/GenBank/DDBJ databases">
        <title>A chromosome-level genome assembly of Lolium multiflorum.</title>
        <authorList>
            <person name="Chen Y."/>
            <person name="Copetti D."/>
            <person name="Kolliker R."/>
            <person name="Studer B."/>
        </authorList>
    </citation>
    <scope>NUCLEOTIDE SEQUENCE</scope>
    <source>
        <strain evidence="3">02402/16</strain>
        <tissue evidence="3">Leaf</tissue>
    </source>
</reference>
<dbReference type="InterPro" id="IPR001810">
    <property type="entry name" value="F-box_dom"/>
</dbReference>
<dbReference type="InterPro" id="IPR032675">
    <property type="entry name" value="LRR_dom_sf"/>
</dbReference>
<feature type="domain" description="F-box" evidence="2">
    <location>
        <begin position="30"/>
        <end position="79"/>
    </location>
</feature>
<accession>A0AAD8SLU7</accession>
<protein>
    <recommendedName>
        <fullName evidence="2">F-box domain-containing protein</fullName>
    </recommendedName>
</protein>
<comment type="caution">
    <text evidence="3">The sequence shown here is derived from an EMBL/GenBank/DDBJ whole genome shotgun (WGS) entry which is preliminary data.</text>
</comment>
<dbReference type="SUPFAM" id="SSF52047">
    <property type="entry name" value="RNI-like"/>
    <property type="match status" value="1"/>
</dbReference>
<dbReference type="AlphaFoldDB" id="A0AAD8SLU7"/>
<evidence type="ECO:0000313" key="4">
    <source>
        <dbReference type="Proteomes" id="UP001231189"/>
    </source>
</evidence>
<dbReference type="EMBL" id="JAUUTY010000004">
    <property type="protein sequence ID" value="KAK1653994.1"/>
    <property type="molecule type" value="Genomic_DNA"/>
</dbReference>
<dbReference type="PANTHER" id="PTHR34709">
    <property type="entry name" value="OS10G0396666 PROTEIN"/>
    <property type="match status" value="1"/>
</dbReference>
<dbReference type="InterPro" id="IPR055312">
    <property type="entry name" value="FBL15-like"/>
</dbReference>
<proteinExistence type="predicted"/>
<dbReference type="PANTHER" id="PTHR34709:SF81">
    <property type="entry name" value="F-BOX DOMAIN-CONTAINING PROTEIN"/>
    <property type="match status" value="1"/>
</dbReference>
<evidence type="ECO:0000313" key="3">
    <source>
        <dbReference type="EMBL" id="KAK1653994.1"/>
    </source>
</evidence>
<sequence>MELRSGRRLRPPQPHGARCQRRRGPEEVQADRISALPDEMLLLVLARLGCVRAAVQTSLLSRRWRGLWTGLTDLAFRRLEPTTIEAVLARFAHISAVSVYDVPLPFGNAGHDAAAQANSFLCAAARLSPGKLVFTLPDRHFYVAKIELPCFPSTASIDLDTKNFPVELMSSGEFAALERLFLSGRINCLCDMLNHCPRLRVLSVEATSLQERLVCVMPPPVHEFTALESLSLTGRIDGLCSLLNCCRHLHVLSITYMDSRQLTLPSDTEFPVLEKLSLSGNIVGLTTSVNRCPRLRVLRVTFYGVKIRPIEAALTRLEVAGPFGFQLSLLGFKHISQGHGTNASCFASLLRIVARLSPQEFLFENCSSQLTIQLFPSFHCTTSIQIKLGLWISFKVLPGSHFTVLERLSLSGGSIVDLGTMVTLCPRLCELRVTEARGNIKFHSGSLQKLSVSTDKWTG</sequence>
<evidence type="ECO:0000259" key="2">
    <source>
        <dbReference type="PROSITE" id="PS50181"/>
    </source>
</evidence>
<dbReference type="InterPro" id="IPR036047">
    <property type="entry name" value="F-box-like_dom_sf"/>
</dbReference>
<keyword evidence="4" id="KW-1185">Reference proteome</keyword>
<dbReference type="PROSITE" id="PS50181">
    <property type="entry name" value="FBOX"/>
    <property type="match status" value="1"/>
</dbReference>
<name>A0AAD8SLU7_LOLMU</name>
<dbReference type="SUPFAM" id="SSF81383">
    <property type="entry name" value="F-box domain"/>
    <property type="match status" value="1"/>
</dbReference>
<feature type="compositionally biased region" description="Basic residues" evidence="1">
    <location>
        <begin position="1"/>
        <end position="10"/>
    </location>
</feature>
<dbReference type="Gene3D" id="3.80.10.10">
    <property type="entry name" value="Ribonuclease Inhibitor"/>
    <property type="match status" value="1"/>
</dbReference>